<evidence type="ECO:0000313" key="1">
    <source>
        <dbReference type="EMBL" id="MPN39199.1"/>
    </source>
</evidence>
<dbReference type="AlphaFoldDB" id="A0A645HLT2"/>
<accession>A0A645HLT2</accession>
<organism evidence="1">
    <name type="scientific">bioreactor metagenome</name>
    <dbReference type="NCBI Taxonomy" id="1076179"/>
    <lineage>
        <taxon>unclassified sequences</taxon>
        <taxon>metagenomes</taxon>
        <taxon>ecological metagenomes</taxon>
    </lineage>
</organism>
<name>A0A645HLT2_9ZZZZ</name>
<protein>
    <submittedName>
        <fullName evidence="1">Uncharacterized protein</fullName>
    </submittedName>
</protein>
<gene>
    <name evidence="1" type="ORF">SDC9_186727</name>
</gene>
<sequence length="86" mass="9952">MVTDNRYHYYNLGSTKLAADAYLFCFWSWFIQQKLMSAFDPNDPDALFDVYIHMKLTGPAFVKGDTGKDAIWIDRVVLVRKTPNAQ</sequence>
<comment type="caution">
    <text evidence="1">The sequence shown here is derived from an EMBL/GenBank/DDBJ whole genome shotgun (WGS) entry which is preliminary data.</text>
</comment>
<proteinExistence type="predicted"/>
<dbReference type="EMBL" id="VSSQ01094877">
    <property type="protein sequence ID" value="MPN39199.1"/>
    <property type="molecule type" value="Genomic_DNA"/>
</dbReference>
<reference evidence="1" key="1">
    <citation type="submission" date="2019-08" db="EMBL/GenBank/DDBJ databases">
        <authorList>
            <person name="Kucharzyk K."/>
            <person name="Murdoch R.W."/>
            <person name="Higgins S."/>
            <person name="Loffler F."/>
        </authorList>
    </citation>
    <scope>NUCLEOTIDE SEQUENCE</scope>
</reference>